<dbReference type="PANTHER" id="PTHR46766:SF1">
    <property type="entry name" value="GLUTAMINE-RICH PROTEIN 2"/>
    <property type="match status" value="1"/>
</dbReference>
<dbReference type="Pfam" id="PF00823">
    <property type="entry name" value="PPE"/>
    <property type="match status" value="1"/>
</dbReference>
<dbReference type="SUPFAM" id="SSF140459">
    <property type="entry name" value="PE/PPE dimer-like"/>
    <property type="match status" value="1"/>
</dbReference>
<dbReference type="Proteomes" id="UP000092668">
    <property type="component" value="Unassembled WGS sequence"/>
</dbReference>
<dbReference type="InterPro" id="IPR038332">
    <property type="entry name" value="PPE_sf"/>
</dbReference>
<proteinExistence type="inferred from homology"/>
<dbReference type="EMBL" id="MVHU01000031">
    <property type="protein sequence ID" value="ORA77473.1"/>
    <property type="molecule type" value="Genomic_DNA"/>
</dbReference>
<dbReference type="Gene3D" id="1.20.1260.20">
    <property type="entry name" value="PPE superfamily"/>
    <property type="match status" value="1"/>
</dbReference>
<dbReference type="EMBL" id="LFOE01000001">
    <property type="protein sequence ID" value="OBY33753.1"/>
    <property type="molecule type" value="Genomic_DNA"/>
</dbReference>
<reference evidence="5 7" key="2">
    <citation type="submission" date="2017-02" db="EMBL/GenBank/DDBJ databases">
        <title>The new phylogeny of genus Mycobacterium.</title>
        <authorList>
            <person name="Tortoli E."/>
            <person name="Trovato A."/>
            <person name="Cirillo D.M."/>
        </authorList>
    </citation>
    <scope>NUCLEOTIDE SEQUENCE [LARGE SCALE GENOMIC DNA]</scope>
    <source>
        <strain evidence="5 7">DSM 45093</strain>
    </source>
</reference>
<accession>A0A1B8SM41</accession>
<gene>
    <name evidence="4" type="ORF">ACT18_02340</name>
    <name evidence="5" type="ORF">BST28_17675</name>
</gene>
<dbReference type="RefSeq" id="WP_065286965.1">
    <property type="nucleotide sequence ID" value="NZ_LFOE01000001.1"/>
</dbReference>
<feature type="domain" description="PPE" evidence="2">
    <location>
        <begin position="4"/>
        <end position="166"/>
    </location>
</feature>
<dbReference type="FunFam" id="1.20.1260.20:FF:000001">
    <property type="entry name" value="PPE family protein PPE41"/>
    <property type="match status" value="1"/>
</dbReference>
<name>A0A1B8SM41_9MYCO</name>
<evidence type="ECO:0000313" key="6">
    <source>
        <dbReference type="Proteomes" id="UP000092668"/>
    </source>
</evidence>
<dbReference type="PATRIC" id="fig|354243.3.peg.495"/>
<evidence type="ECO:0000313" key="7">
    <source>
        <dbReference type="Proteomes" id="UP000192713"/>
    </source>
</evidence>
<sequence>MIEFGALPPEVNSAWMYAGAGAAPMTAAAAAWRALAADLGSTAAAYQAVITRMAGELWTGPASASMAAAAAPYVAWMSTTAGHAEQAAAQATAAAAAFETAWAMTVPPPLIVANRSLLMTLVATNFLGQNTPAIAAAEAHYAEMWAQDATAMYGYAAASAVAAQVTPFTDPDPVANPAHAGLTQLIAALPSTLQGFASPLQSGSATASDLLGTLLDPATLGSMTSSGGSNLVGVLSNLLGIASNVSGGKAPAPALTGVPGPPVPTWTGTAGGIGPATAGGVSAGVGRAGSVGMLSVPPSWATTATAGSAAPSLPGAALTAAAERGGAALPAGLPIGSPVARAATPASSTPGYGFRPTVTMHPVAAG</sequence>
<keyword evidence="6" id="KW-1185">Reference proteome</keyword>
<dbReference type="InterPro" id="IPR000030">
    <property type="entry name" value="PPE_dom"/>
</dbReference>
<dbReference type="AlphaFoldDB" id="A0A1B8SM41"/>
<dbReference type="InterPro" id="IPR022171">
    <property type="entry name" value="PPE_C"/>
</dbReference>
<dbReference type="GO" id="GO:0052572">
    <property type="term" value="P:response to host immune response"/>
    <property type="evidence" value="ECO:0007669"/>
    <property type="project" value="TreeGrafter"/>
</dbReference>
<protein>
    <submittedName>
        <fullName evidence="5">PPE family protein</fullName>
    </submittedName>
</protein>
<evidence type="ECO:0000313" key="4">
    <source>
        <dbReference type="EMBL" id="OBY33753.1"/>
    </source>
</evidence>
<feature type="domain" description="PPE family C-terminal" evidence="3">
    <location>
        <begin position="282"/>
        <end position="362"/>
    </location>
</feature>
<comment type="caution">
    <text evidence="4">The sequence shown here is derived from an EMBL/GenBank/DDBJ whole genome shotgun (WGS) entry which is preliminary data.</text>
</comment>
<evidence type="ECO:0000259" key="2">
    <source>
        <dbReference type="Pfam" id="PF00823"/>
    </source>
</evidence>
<reference evidence="4 6" key="1">
    <citation type="submission" date="2015-06" db="EMBL/GenBank/DDBJ databases">
        <title>Genome sequence of Mycobacterium kumamotonense strain Roo.</title>
        <authorList>
            <person name="Greninger A.L."/>
            <person name="Cunningham G."/>
            <person name="Miller S."/>
        </authorList>
    </citation>
    <scope>NUCLEOTIDE SEQUENCE [LARGE SCALE GENOMIC DNA]</scope>
    <source>
        <strain evidence="4 6">Roo</strain>
    </source>
</reference>
<dbReference type="Proteomes" id="UP000192713">
    <property type="component" value="Unassembled WGS sequence"/>
</dbReference>
<dbReference type="Pfam" id="PF12484">
    <property type="entry name" value="PPE-SVP"/>
    <property type="match status" value="1"/>
</dbReference>
<evidence type="ECO:0000256" key="1">
    <source>
        <dbReference type="ARBA" id="ARBA00010652"/>
    </source>
</evidence>
<evidence type="ECO:0000313" key="5">
    <source>
        <dbReference type="EMBL" id="ORA77473.1"/>
    </source>
</evidence>
<organism evidence="4 6">
    <name type="scientific">Mycolicibacter kumamotonensis</name>
    <dbReference type="NCBI Taxonomy" id="354243"/>
    <lineage>
        <taxon>Bacteria</taxon>
        <taxon>Bacillati</taxon>
        <taxon>Actinomycetota</taxon>
        <taxon>Actinomycetes</taxon>
        <taxon>Mycobacteriales</taxon>
        <taxon>Mycobacteriaceae</taxon>
        <taxon>Mycolicibacter</taxon>
    </lineage>
</organism>
<dbReference type="STRING" id="354243.BST28_17675"/>
<comment type="similarity">
    <text evidence="1">Belongs to the mycobacterial PPE family.</text>
</comment>
<dbReference type="PANTHER" id="PTHR46766">
    <property type="entry name" value="GLUTAMINE-RICH PROTEIN 2"/>
    <property type="match status" value="1"/>
</dbReference>
<evidence type="ECO:0000259" key="3">
    <source>
        <dbReference type="Pfam" id="PF12484"/>
    </source>
</evidence>